<gene>
    <name evidence="1" type="ORF">C7T94_11325</name>
</gene>
<sequence length="64" mass="7653">MQDVCPAGIWTISFLNFWDRFLSSNLDRSTEFDTCEMDELRQMMVEDSENYAIKIESCYILTWL</sequence>
<protein>
    <submittedName>
        <fullName evidence="1">Uncharacterized protein</fullName>
    </submittedName>
</protein>
<reference evidence="1 2" key="1">
    <citation type="submission" date="2018-03" db="EMBL/GenBank/DDBJ databases">
        <authorList>
            <person name="Keele B.F."/>
        </authorList>
    </citation>
    <scope>NUCLEOTIDE SEQUENCE [LARGE SCALE GENOMIC DNA]</scope>
    <source>
        <strain evidence="1 2">YL28-9</strain>
    </source>
</reference>
<keyword evidence="2" id="KW-1185">Reference proteome</keyword>
<evidence type="ECO:0000313" key="2">
    <source>
        <dbReference type="Proteomes" id="UP000240912"/>
    </source>
</evidence>
<proteinExistence type="predicted"/>
<comment type="caution">
    <text evidence="1">The sequence shown here is derived from an EMBL/GenBank/DDBJ whole genome shotgun (WGS) entry which is preliminary data.</text>
</comment>
<evidence type="ECO:0000313" key="1">
    <source>
        <dbReference type="EMBL" id="PST83183.1"/>
    </source>
</evidence>
<name>A0A2T3HL96_9SPHI</name>
<organism evidence="1 2">
    <name type="scientific">Pedobacter yulinensis</name>
    <dbReference type="NCBI Taxonomy" id="2126353"/>
    <lineage>
        <taxon>Bacteria</taxon>
        <taxon>Pseudomonadati</taxon>
        <taxon>Bacteroidota</taxon>
        <taxon>Sphingobacteriia</taxon>
        <taxon>Sphingobacteriales</taxon>
        <taxon>Sphingobacteriaceae</taxon>
        <taxon>Pedobacter</taxon>
    </lineage>
</organism>
<dbReference type="Proteomes" id="UP000240912">
    <property type="component" value="Unassembled WGS sequence"/>
</dbReference>
<accession>A0A2T3HL96</accession>
<dbReference type="EMBL" id="PYLS01000005">
    <property type="protein sequence ID" value="PST83183.1"/>
    <property type="molecule type" value="Genomic_DNA"/>
</dbReference>
<dbReference type="AlphaFoldDB" id="A0A2T3HL96"/>